<sequence length="104" mass="12326">MKKTVKISIVSVALATCLFPNVTFAAEHPFEEVDLFRQREAIVRKTGRQSFYRDPSIGWGAVNVLTWRSYWFTNSIREISRNTTRIDKGFSLDTYYYTWEYQVR</sequence>
<dbReference type="AlphaFoldDB" id="A0A2S7RRM8"/>
<protein>
    <submittedName>
        <fullName evidence="1">Uncharacterized protein</fullName>
    </submittedName>
</protein>
<dbReference type="EMBL" id="QOVC01000004">
    <property type="protein sequence ID" value="KAA0691090.1"/>
    <property type="molecule type" value="Genomic_DNA"/>
</dbReference>
<dbReference type="RefSeq" id="WP_010732952.1">
    <property type="nucleotide sequence ID" value="NZ_CP050648.1"/>
</dbReference>
<dbReference type="Proteomes" id="UP000448762">
    <property type="component" value="Unassembled WGS sequence"/>
</dbReference>
<accession>A0A2S7RRM8</accession>
<proteinExistence type="predicted"/>
<reference evidence="1 2" key="1">
    <citation type="submission" date="2018-07" db="EMBL/GenBank/DDBJ databases">
        <title>High quality draft genome sequencing of Enterococcus faecium exhibiting probiotic potential isolated from mucus of freshwater fish.</title>
        <authorList>
            <person name="El-Jeni R."/>
            <person name="Ghedira K."/>
            <person name="Abdelhak S."/>
            <person name="El-Bour M."/>
            <person name="Bouhaouala-Zahar B."/>
        </authorList>
    </citation>
    <scope>NUCLEOTIDE SEQUENCE [LARGE SCALE GENOMIC DNA]</scope>
    <source>
        <strain evidence="1 2">R.A73</strain>
    </source>
</reference>
<evidence type="ECO:0000313" key="1">
    <source>
        <dbReference type="EMBL" id="KAA0691090.1"/>
    </source>
</evidence>
<organism evidence="1 2">
    <name type="scientific">Enterococcus faecium</name>
    <name type="common">Streptococcus faecium</name>
    <dbReference type="NCBI Taxonomy" id="1352"/>
    <lineage>
        <taxon>Bacteria</taxon>
        <taxon>Bacillati</taxon>
        <taxon>Bacillota</taxon>
        <taxon>Bacilli</taxon>
        <taxon>Lactobacillales</taxon>
        <taxon>Enterococcaceae</taxon>
        <taxon>Enterococcus</taxon>
    </lineage>
</organism>
<gene>
    <name evidence="1" type="ORF">DTX73_06145</name>
</gene>
<evidence type="ECO:0000313" key="2">
    <source>
        <dbReference type="Proteomes" id="UP000448762"/>
    </source>
</evidence>
<comment type="caution">
    <text evidence="1">The sequence shown here is derived from an EMBL/GenBank/DDBJ whole genome shotgun (WGS) entry which is preliminary data.</text>
</comment>
<name>A0A2S7RRM8_ENTFC</name>